<evidence type="ECO:0000256" key="6">
    <source>
        <dbReference type="ARBA" id="ARBA00022833"/>
    </source>
</evidence>
<dbReference type="InterPro" id="IPR001347">
    <property type="entry name" value="SIS_dom"/>
</dbReference>
<dbReference type="SUPFAM" id="SSF53697">
    <property type="entry name" value="SIS domain"/>
    <property type="match status" value="1"/>
</dbReference>
<keyword evidence="5 9" id="KW-0479">Metal-binding</keyword>
<comment type="caution">
    <text evidence="11">The sequence shown here is derived from an EMBL/GenBank/DDBJ whole genome shotgun (WGS) entry which is preliminary data.</text>
</comment>
<dbReference type="HAMAP" id="MF_00067">
    <property type="entry name" value="GmhA"/>
    <property type="match status" value="1"/>
</dbReference>
<evidence type="ECO:0000256" key="2">
    <source>
        <dbReference type="ARBA" id="ARBA00004496"/>
    </source>
</evidence>
<dbReference type="InterPro" id="IPR035461">
    <property type="entry name" value="GmhA/DiaA"/>
</dbReference>
<dbReference type="GO" id="GO:0008270">
    <property type="term" value="F:zinc ion binding"/>
    <property type="evidence" value="ECO:0007669"/>
    <property type="project" value="UniProtKB-UniRule"/>
</dbReference>
<keyword evidence="4 9" id="KW-0963">Cytoplasm</keyword>
<comment type="function">
    <text evidence="9">Catalyzes the isomerization of sedoheptulose 7-phosphate in D-glycero-D-manno-heptose 7-phosphate.</text>
</comment>
<comment type="cofactor">
    <cofactor evidence="9">
        <name>Zn(2+)</name>
        <dbReference type="ChEBI" id="CHEBI:29105"/>
    </cofactor>
    <text evidence="9">Binds 1 zinc ion per subunit.</text>
</comment>
<comment type="pathway">
    <text evidence="9">Carbohydrate biosynthesis; D-glycero-D-manno-heptose 7-phosphate biosynthesis; D-glycero-alpha-D-manno-heptose 7-phosphate and D-glycero-beta-D-manno-heptose 7-phosphate from sedoheptulose 7-phosphate: step 1/1.</text>
</comment>
<dbReference type="InterPro" id="IPR004515">
    <property type="entry name" value="Phosphoheptose_Isoase"/>
</dbReference>
<feature type="binding site" evidence="9">
    <location>
        <begin position="113"/>
        <end position="115"/>
    </location>
    <ligand>
        <name>substrate</name>
    </ligand>
</feature>
<feature type="binding site" evidence="9">
    <location>
        <begin position="45"/>
        <end position="47"/>
    </location>
    <ligand>
        <name>substrate</name>
    </ligand>
</feature>
<feature type="binding site" evidence="9">
    <location>
        <position position="118"/>
    </location>
    <ligand>
        <name>substrate</name>
    </ligand>
</feature>
<keyword evidence="6 9" id="KW-0862">Zinc</keyword>
<dbReference type="PANTHER" id="PTHR30390:SF6">
    <property type="entry name" value="DNAA INITIATOR-ASSOCIATING PROTEIN DIAA"/>
    <property type="match status" value="1"/>
</dbReference>
<comment type="catalytic activity">
    <reaction evidence="1 9">
        <text>2 D-sedoheptulose 7-phosphate = D-glycero-alpha-D-manno-heptose 7-phosphate + D-glycero-beta-D-manno-heptose 7-phosphate</text>
        <dbReference type="Rhea" id="RHEA:27489"/>
        <dbReference type="ChEBI" id="CHEBI:57483"/>
        <dbReference type="ChEBI" id="CHEBI:60203"/>
        <dbReference type="ChEBI" id="CHEBI:60204"/>
        <dbReference type="EC" id="5.3.1.28"/>
    </reaction>
</comment>
<feature type="binding site" evidence="9">
    <location>
        <begin position="87"/>
        <end position="88"/>
    </location>
    <ligand>
        <name>substrate</name>
    </ligand>
</feature>
<dbReference type="InterPro" id="IPR046348">
    <property type="entry name" value="SIS_dom_sf"/>
</dbReference>
<keyword evidence="8 9" id="KW-0119">Carbohydrate metabolism</keyword>
<dbReference type="EC" id="5.3.1.28" evidence="9"/>
<dbReference type="GO" id="GO:2001061">
    <property type="term" value="P:D-glycero-D-manno-heptose 7-phosphate biosynthetic process"/>
    <property type="evidence" value="ECO:0007669"/>
    <property type="project" value="UniProtKB-UniPathway"/>
</dbReference>
<name>A0A7C4MLS2_9BACT</name>
<evidence type="ECO:0000313" key="11">
    <source>
        <dbReference type="EMBL" id="HGU31621.1"/>
    </source>
</evidence>
<evidence type="ECO:0000256" key="9">
    <source>
        <dbReference type="HAMAP-Rule" id="MF_00067"/>
    </source>
</evidence>
<comment type="subcellular location">
    <subcellularLocation>
        <location evidence="2 9">Cytoplasm</location>
    </subcellularLocation>
</comment>
<feature type="binding site" evidence="9">
    <location>
        <position position="58"/>
    </location>
    <ligand>
        <name>substrate</name>
    </ligand>
</feature>
<comment type="miscellaneous">
    <text evidence="9">The reaction produces a racemic mixture of D-glycero-alpha-D-manno-heptose 7-phosphate and D-glycero-beta-D-manno-heptose 7-phosphate.</text>
</comment>
<organism evidence="11">
    <name type="scientific">Desulfatirhabdium butyrativorans</name>
    <dbReference type="NCBI Taxonomy" id="340467"/>
    <lineage>
        <taxon>Bacteria</taxon>
        <taxon>Pseudomonadati</taxon>
        <taxon>Thermodesulfobacteriota</taxon>
        <taxon>Desulfobacteria</taxon>
        <taxon>Desulfobacterales</taxon>
        <taxon>Desulfatirhabdiaceae</taxon>
        <taxon>Desulfatirhabdium</taxon>
    </lineage>
</organism>
<feature type="binding site" evidence="9">
    <location>
        <position position="165"/>
    </location>
    <ligand>
        <name>substrate</name>
    </ligand>
</feature>
<dbReference type="GO" id="GO:0005737">
    <property type="term" value="C:cytoplasm"/>
    <property type="evidence" value="ECO:0007669"/>
    <property type="project" value="UniProtKB-SubCell"/>
</dbReference>
<reference evidence="11" key="1">
    <citation type="journal article" date="2020" name="mSystems">
        <title>Genome- and Community-Level Interaction Insights into Carbon Utilization and Element Cycling Functions of Hydrothermarchaeota in Hydrothermal Sediment.</title>
        <authorList>
            <person name="Zhou Z."/>
            <person name="Liu Y."/>
            <person name="Xu W."/>
            <person name="Pan J."/>
            <person name="Luo Z.H."/>
            <person name="Li M."/>
        </authorList>
    </citation>
    <scope>NUCLEOTIDE SEQUENCE [LARGE SCALE GENOMIC DNA]</scope>
    <source>
        <strain evidence="11">SpSt-477</strain>
    </source>
</reference>
<evidence type="ECO:0000256" key="7">
    <source>
        <dbReference type="ARBA" id="ARBA00023235"/>
    </source>
</evidence>
<dbReference type="Pfam" id="PF13580">
    <property type="entry name" value="SIS_2"/>
    <property type="match status" value="1"/>
</dbReference>
<dbReference type="PANTHER" id="PTHR30390">
    <property type="entry name" value="SEDOHEPTULOSE 7-PHOSPHATE ISOMERASE / DNAA INITIATOR-ASSOCIATING FACTOR FOR REPLICATION INITIATION"/>
    <property type="match status" value="1"/>
</dbReference>
<dbReference type="UniPathway" id="UPA00041">
    <property type="reaction ID" value="UER00436"/>
</dbReference>
<feature type="binding site" evidence="9">
    <location>
        <position position="165"/>
    </location>
    <ligand>
        <name>Zn(2+)</name>
        <dbReference type="ChEBI" id="CHEBI:29105"/>
    </ligand>
</feature>
<dbReference type="GO" id="GO:0008968">
    <property type="term" value="F:D-sedoheptulose 7-phosphate isomerase activity"/>
    <property type="evidence" value="ECO:0007669"/>
    <property type="project" value="UniProtKB-UniRule"/>
</dbReference>
<feature type="domain" description="SIS" evidence="10">
    <location>
        <begin position="30"/>
        <end position="186"/>
    </location>
</feature>
<gene>
    <name evidence="9 11" type="primary">gmhA</name>
    <name evidence="11" type="ORF">ENS29_02050</name>
</gene>
<evidence type="ECO:0000259" key="10">
    <source>
        <dbReference type="PROSITE" id="PS51464"/>
    </source>
</evidence>
<comment type="similarity">
    <text evidence="3 9">Belongs to the SIS family. GmhA subfamily.</text>
</comment>
<dbReference type="PROSITE" id="PS51464">
    <property type="entry name" value="SIS"/>
    <property type="match status" value="1"/>
</dbReference>
<feature type="binding site" evidence="9">
    <location>
        <position position="58"/>
    </location>
    <ligand>
        <name>Zn(2+)</name>
        <dbReference type="ChEBI" id="CHEBI:29105"/>
    </ligand>
</feature>
<protein>
    <recommendedName>
        <fullName evidence="9">Phosphoheptose isomerase</fullName>
        <ecNumber evidence="9">5.3.1.28</ecNumber>
    </recommendedName>
    <alternativeName>
        <fullName evidence="9">Sedoheptulose 7-phosphate isomerase</fullName>
    </alternativeName>
</protein>
<dbReference type="EMBL" id="DSUH01000046">
    <property type="protein sequence ID" value="HGU31621.1"/>
    <property type="molecule type" value="Genomic_DNA"/>
</dbReference>
<dbReference type="Gene3D" id="3.40.50.10490">
    <property type="entry name" value="Glucose-6-phosphate isomerase like protein, domain 1"/>
    <property type="match status" value="1"/>
</dbReference>
<sequence length="186" mass="19519">MWSTTLSEHLAVIQSLEALEEIIETAGSLLSKALMDGHRILVCGNGGSAADAQHFAAELVGRFEAERRGLPAIALTTDTSILTAIGNDYGYERVFSRQVDALGKPGDMLIGISTSGNSRNVMEAVASARAIGMQTIGLLGATGGLLAGTVDTAVVVPATRTARIQEAHILILHHWARCIEASVLKS</sequence>
<feature type="binding site" evidence="9">
    <location>
        <position position="54"/>
    </location>
    <ligand>
        <name>Zn(2+)</name>
        <dbReference type="ChEBI" id="CHEBI:29105"/>
    </ligand>
</feature>
<feature type="binding site" evidence="9">
    <location>
        <position position="173"/>
    </location>
    <ligand>
        <name>Zn(2+)</name>
        <dbReference type="ChEBI" id="CHEBI:29105"/>
    </ligand>
</feature>
<evidence type="ECO:0000256" key="8">
    <source>
        <dbReference type="ARBA" id="ARBA00023277"/>
    </source>
</evidence>
<accession>A0A7C4MLS2</accession>
<evidence type="ECO:0000256" key="3">
    <source>
        <dbReference type="ARBA" id="ARBA00009894"/>
    </source>
</evidence>
<evidence type="ECO:0000256" key="5">
    <source>
        <dbReference type="ARBA" id="ARBA00022723"/>
    </source>
</evidence>
<dbReference type="InterPro" id="IPR050099">
    <property type="entry name" value="SIS_GmhA/DiaA_subfam"/>
</dbReference>
<evidence type="ECO:0000256" key="4">
    <source>
        <dbReference type="ARBA" id="ARBA00022490"/>
    </source>
</evidence>
<proteinExistence type="inferred from homology"/>
<dbReference type="AlphaFoldDB" id="A0A7C4MLS2"/>
<dbReference type="GO" id="GO:0005975">
    <property type="term" value="P:carbohydrate metabolic process"/>
    <property type="evidence" value="ECO:0007669"/>
    <property type="project" value="UniProtKB-UniRule"/>
</dbReference>
<dbReference type="CDD" id="cd05006">
    <property type="entry name" value="SIS_GmhA"/>
    <property type="match status" value="1"/>
</dbReference>
<keyword evidence="7 9" id="KW-0413">Isomerase</keyword>
<evidence type="ECO:0000256" key="1">
    <source>
        <dbReference type="ARBA" id="ARBA00000348"/>
    </source>
</evidence>
<dbReference type="NCBIfam" id="TIGR00441">
    <property type="entry name" value="gmhA"/>
    <property type="match status" value="1"/>
</dbReference>
<dbReference type="GO" id="GO:0097367">
    <property type="term" value="F:carbohydrate derivative binding"/>
    <property type="evidence" value="ECO:0007669"/>
    <property type="project" value="InterPro"/>
</dbReference>